<evidence type="ECO:0000259" key="5">
    <source>
        <dbReference type="Pfam" id="PF13356"/>
    </source>
</evidence>
<dbReference type="Gene3D" id="1.10.443.10">
    <property type="entry name" value="Intergrase catalytic core"/>
    <property type="match status" value="1"/>
</dbReference>
<dbReference type="InterPro" id="IPR025166">
    <property type="entry name" value="Integrase_DNA_bind_dom"/>
</dbReference>
<evidence type="ECO:0000256" key="3">
    <source>
        <dbReference type="ARBA" id="ARBA00023125"/>
    </source>
</evidence>
<comment type="caution">
    <text evidence="6">The sequence shown here is derived from an EMBL/GenBank/DDBJ whole genome shotgun (WGS) entry which is preliminary data.</text>
</comment>
<evidence type="ECO:0000256" key="4">
    <source>
        <dbReference type="ARBA" id="ARBA00023172"/>
    </source>
</evidence>
<evidence type="ECO:0000313" key="7">
    <source>
        <dbReference type="Proteomes" id="UP000249066"/>
    </source>
</evidence>
<reference evidence="6 7" key="1">
    <citation type="submission" date="2017-08" db="EMBL/GenBank/DDBJ databases">
        <title>Infants hospitalized years apart are colonized by the same room-sourced microbial strains.</title>
        <authorList>
            <person name="Brooks B."/>
            <person name="Olm M.R."/>
            <person name="Firek B.A."/>
            <person name="Baker R."/>
            <person name="Thomas B.C."/>
            <person name="Morowitz M.J."/>
            <person name="Banfield J.F."/>
        </authorList>
    </citation>
    <scope>NUCLEOTIDE SEQUENCE [LARGE SCALE GENOMIC DNA]</scope>
    <source>
        <strain evidence="6">S2_018_000_R2_101</strain>
    </source>
</reference>
<comment type="similarity">
    <text evidence="1">Belongs to the 'phage' integrase family.</text>
</comment>
<organism evidence="6 7">
    <name type="scientific">Sphingomonas sanxanigenens</name>
    <dbReference type="NCBI Taxonomy" id="397260"/>
    <lineage>
        <taxon>Bacteria</taxon>
        <taxon>Pseudomonadati</taxon>
        <taxon>Pseudomonadota</taxon>
        <taxon>Alphaproteobacteria</taxon>
        <taxon>Sphingomonadales</taxon>
        <taxon>Sphingomonadaceae</taxon>
        <taxon>Sphingomonas</taxon>
    </lineage>
</organism>
<dbReference type="Pfam" id="PF13356">
    <property type="entry name" value="Arm-DNA-bind_3"/>
    <property type="match status" value="1"/>
</dbReference>
<dbReference type="InterPro" id="IPR011010">
    <property type="entry name" value="DNA_brk_join_enz"/>
</dbReference>
<dbReference type="EMBL" id="QFNN01000003">
    <property type="protein sequence ID" value="PZO91883.1"/>
    <property type="molecule type" value="Genomic_DNA"/>
</dbReference>
<dbReference type="Gene3D" id="3.30.160.390">
    <property type="entry name" value="Integrase, DNA-binding domain"/>
    <property type="match status" value="1"/>
</dbReference>
<dbReference type="GO" id="GO:0006310">
    <property type="term" value="P:DNA recombination"/>
    <property type="evidence" value="ECO:0007669"/>
    <property type="project" value="UniProtKB-KW"/>
</dbReference>
<sequence>MAKITKTFVDKVTAPAEGYEVHWDDSVKGYGLRVSSQGKRVFIVMGRVLGKSIQFTLGPYGTLTEDAARKRAQKVLQDMREGIDPRAVVKADAAAKVTLQDVLEAYVGRPGKMKDSTAREYRRHVEKTFAKWAPLPIASITRDMVKERHAALVKGGLEGKKAAPASANAAFVTLRILIRFATDEYRQADGTPLIRDNPVDALKHHWAKLGTRTERYVDRRKIGAVWNKLHAMRSEVQGYEALASVDLTIFLLLTGARRDEAATLTWDRVHIDDHNSAECWWHLDDRKRGDPIWLPLSSQAVALLKSRPRLKLADGTESPFVFPSWGKSGRIMDARAPMEVVGEIAGKHLSLHDLRRSFTNYAMRECLIEKFRTDLLTGHKPSSDDVTARAYLDLAHLDWLQPDVQKVGDWIEQQAAIAASKNVVPLHAAG</sequence>
<protein>
    <submittedName>
        <fullName evidence="6">Preprotein translocase</fullName>
    </submittedName>
</protein>
<dbReference type="Proteomes" id="UP000249066">
    <property type="component" value="Unassembled WGS sequence"/>
</dbReference>
<dbReference type="Gene3D" id="1.10.150.130">
    <property type="match status" value="1"/>
</dbReference>
<keyword evidence="2" id="KW-0229">DNA integration</keyword>
<dbReference type="PANTHER" id="PTHR30629">
    <property type="entry name" value="PROPHAGE INTEGRASE"/>
    <property type="match status" value="1"/>
</dbReference>
<name>A0A2W5ACD0_9SPHN</name>
<dbReference type="InterPro" id="IPR038488">
    <property type="entry name" value="Integrase_DNA-bd_sf"/>
</dbReference>
<evidence type="ECO:0000256" key="1">
    <source>
        <dbReference type="ARBA" id="ARBA00008857"/>
    </source>
</evidence>
<accession>A0A2W5ACD0</accession>
<dbReference type="GO" id="GO:0003677">
    <property type="term" value="F:DNA binding"/>
    <property type="evidence" value="ECO:0007669"/>
    <property type="project" value="UniProtKB-KW"/>
</dbReference>
<proteinExistence type="inferred from homology"/>
<gene>
    <name evidence="6" type="ORF">DI623_01415</name>
</gene>
<dbReference type="AlphaFoldDB" id="A0A2W5ACD0"/>
<keyword evidence="3" id="KW-0238">DNA-binding</keyword>
<dbReference type="GO" id="GO:0015074">
    <property type="term" value="P:DNA integration"/>
    <property type="evidence" value="ECO:0007669"/>
    <property type="project" value="UniProtKB-KW"/>
</dbReference>
<feature type="domain" description="Integrase DNA-binding" evidence="5">
    <location>
        <begin position="5"/>
        <end position="91"/>
    </location>
</feature>
<dbReference type="InterPro" id="IPR010998">
    <property type="entry name" value="Integrase_recombinase_N"/>
</dbReference>
<keyword evidence="4" id="KW-0233">DNA recombination</keyword>
<dbReference type="PANTHER" id="PTHR30629:SF2">
    <property type="entry name" value="PROPHAGE INTEGRASE INTS-RELATED"/>
    <property type="match status" value="1"/>
</dbReference>
<dbReference type="SUPFAM" id="SSF56349">
    <property type="entry name" value="DNA breaking-rejoining enzymes"/>
    <property type="match status" value="1"/>
</dbReference>
<evidence type="ECO:0000256" key="2">
    <source>
        <dbReference type="ARBA" id="ARBA00022908"/>
    </source>
</evidence>
<evidence type="ECO:0000313" key="6">
    <source>
        <dbReference type="EMBL" id="PZO91883.1"/>
    </source>
</evidence>
<dbReference type="InterPro" id="IPR013762">
    <property type="entry name" value="Integrase-like_cat_sf"/>
</dbReference>
<dbReference type="InterPro" id="IPR050808">
    <property type="entry name" value="Phage_Integrase"/>
</dbReference>